<evidence type="ECO:0000313" key="3">
    <source>
        <dbReference type="EMBL" id="KIE41917.1"/>
    </source>
</evidence>
<dbReference type="InterPro" id="IPR038756">
    <property type="entry name" value="CheX-like"/>
</dbReference>
<dbReference type="CDD" id="cd17906">
    <property type="entry name" value="CheX"/>
    <property type="match status" value="1"/>
</dbReference>
<comment type="caution">
    <text evidence="3">The sequence shown here is derived from an EMBL/GenBank/DDBJ whole genome shotgun (WGS) entry which is preliminary data.</text>
</comment>
<proteinExistence type="predicted"/>
<dbReference type="SUPFAM" id="SSF103039">
    <property type="entry name" value="CheC-like"/>
    <property type="match status" value="1"/>
</dbReference>
<dbReference type="GO" id="GO:0006935">
    <property type="term" value="P:chemotaxis"/>
    <property type="evidence" value="ECO:0007669"/>
    <property type="project" value="UniProtKB-KW"/>
</dbReference>
<evidence type="ECO:0000256" key="1">
    <source>
        <dbReference type="ARBA" id="ARBA00022500"/>
    </source>
</evidence>
<name>A0A0C1QMS6_9BACT</name>
<dbReference type="InterPro" id="IPR028976">
    <property type="entry name" value="CheC-like_sf"/>
</dbReference>
<evidence type="ECO:0000259" key="2">
    <source>
        <dbReference type="Pfam" id="PF13690"/>
    </source>
</evidence>
<dbReference type="Proteomes" id="UP000031433">
    <property type="component" value="Unassembled WGS sequence"/>
</dbReference>
<protein>
    <submittedName>
        <fullName evidence="3">Chemotaxis protein CheX</fullName>
    </submittedName>
</protein>
<sequence length="168" mass="18072">MSAITFEEIMFTIMSATQDTFKNYLSVDIFAGKVERKVDPVDSDVVGIVGVAGDRVGYIILAAESTAAVTIAKELLMIDEPDEESIRDAIGELTNNIAGVFKTKYHEQYGNVALGLPLIVSGMLRTVAEGSSQDQSGGSSSMNVQCKGVTIPFMSLDGKFALRVMVYM</sequence>
<dbReference type="Pfam" id="PF13690">
    <property type="entry name" value="CheX"/>
    <property type="match status" value="1"/>
</dbReference>
<gene>
    <name evidence="3" type="ORF">SE37_04375</name>
</gene>
<accession>A0A0C1QMS6</accession>
<keyword evidence="4" id="KW-1185">Reference proteome</keyword>
<keyword evidence="1" id="KW-0145">Chemotaxis</keyword>
<organism evidence="3 4">
    <name type="scientific">Geobacter soli</name>
    <dbReference type="NCBI Taxonomy" id="1510391"/>
    <lineage>
        <taxon>Bacteria</taxon>
        <taxon>Pseudomonadati</taxon>
        <taxon>Thermodesulfobacteriota</taxon>
        <taxon>Desulfuromonadia</taxon>
        <taxon>Geobacterales</taxon>
        <taxon>Geobacteraceae</taxon>
        <taxon>Geobacter</taxon>
    </lineage>
</organism>
<reference evidence="3 4" key="1">
    <citation type="submission" date="2015-01" db="EMBL/GenBank/DDBJ databases">
        <title>Genome sequence of the anaerobic bacterium Geobacter soli GSS01, a dissimilatory Fe(III) reducer from soil.</title>
        <authorList>
            <person name="Yang G."/>
            <person name="Zhou S."/>
        </authorList>
    </citation>
    <scope>NUCLEOTIDE SEQUENCE [LARGE SCALE GENOMIC DNA]</scope>
    <source>
        <strain evidence="3 4">GSS01</strain>
    </source>
</reference>
<dbReference type="RefSeq" id="WP_039644000.1">
    <property type="nucleotide sequence ID" value="NZ_JXBL01000001.1"/>
</dbReference>
<dbReference type="AlphaFoldDB" id="A0A0C1QMS6"/>
<dbReference type="InterPro" id="IPR028051">
    <property type="entry name" value="CheX-like_dom"/>
</dbReference>
<dbReference type="PANTHER" id="PTHR39452">
    <property type="entry name" value="CHEY-P PHOSPHATASE CHEX"/>
    <property type="match status" value="1"/>
</dbReference>
<dbReference type="Gene3D" id="3.40.1550.10">
    <property type="entry name" value="CheC-like"/>
    <property type="match status" value="1"/>
</dbReference>
<feature type="domain" description="Chemotaxis phosphatase CheX-like" evidence="2">
    <location>
        <begin position="45"/>
        <end position="133"/>
    </location>
</feature>
<dbReference type="PANTHER" id="PTHR39452:SF1">
    <property type="entry name" value="CHEY-P PHOSPHATASE CHEX"/>
    <property type="match status" value="1"/>
</dbReference>
<dbReference type="EMBL" id="JXBL01000001">
    <property type="protein sequence ID" value="KIE41917.1"/>
    <property type="molecule type" value="Genomic_DNA"/>
</dbReference>
<evidence type="ECO:0000313" key="4">
    <source>
        <dbReference type="Proteomes" id="UP000031433"/>
    </source>
</evidence>